<protein>
    <submittedName>
        <fullName evidence="2">Uncharacterized protein</fullName>
    </submittedName>
</protein>
<feature type="compositionally biased region" description="Basic and acidic residues" evidence="1">
    <location>
        <begin position="29"/>
        <end position="49"/>
    </location>
</feature>
<evidence type="ECO:0000313" key="2">
    <source>
        <dbReference type="EMBL" id="RKM92465.1"/>
    </source>
</evidence>
<name>A0A420UXK7_9ACTN</name>
<feature type="compositionally biased region" description="Pro residues" evidence="1">
    <location>
        <begin position="1"/>
        <end position="16"/>
    </location>
</feature>
<dbReference type="RefSeq" id="WP_043472310.1">
    <property type="nucleotide sequence ID" value="NZ_JNAD02000013.1"/>
</dbReference>
<feature type="region of interest" description="Disordered" evidence="1">
    <location>
        <begin position="560"/>
        <end position="704"/>
    </location>
</feature>
<dbReference type="EMBL" id="JNAD02000013">
    <property type="protein sequence ID" value="RKM92465.1"/>
    <property type="molecule type" value="Genomic_DNA"/>
</dbReference>
<feature type="region of interest" description="Disordered" evidence="1">
    <location>
        <begin position="196"/>
        <end position="223"/>
    </location>
</feature>
<keyword evidence="3" id="KW-1185">Reference proteome</keyword>
<dbReference type="Proteomes" id="UP000028058">
    <property type="component" value="Unassembled WGS sequence"/>
</dbReference>
<reference evidence="2 3" key="1">
    <citation type="journal article" date="2014" name="Genome Announc.">
        <title>Draft Genome Sequence of Streptomyces fradiae ATCC 19609, a Strain Highly Sensitive to Antibiotics.</title>
        <authorList>
            <person name="Bekker O.B."/>
            <person name="Klimina K.M."/>
            <person name="Vatlin A.A."/>
            <person name="Zakharevich N.V."/>
            <person name="Kasianov A.S."/>
            <person name="Danilenko V.N."/>
        </authorList>
    </citation>
    <scope>NUCLEOTIDE SEQUENCE [LARGE SCALE GENOMIC DNA]</scope>
    <source>
        <strain evidence="2 3">ATCC 19609</strain>
    </source>
</reference>
<feature type="compositionally biased region" description="Basic and acidic residues" evidence="1">
    <location>
        <begin position="612"/>
        <end position="623"/>
    </location>
</feature>
<dbReference type="OrthoDB" id="4337122at2"/>
<feature type="compositionally biased region" description="Low complexity" evidence="1">
    <location>
        <begin position="583"/>
        <end position="594"/>
    </location>
</feature>
<organism evidence="2 3">
    <name type="scientific">Streptomyces xinghaiensis</name>
    <dbReference type="NCBI Taxonomy" id="1038928"/>
    <lineage>
        <taxon>Bacteria</taxon>
        <taxon>Bacillati</taxon>
        <taxon>Actinomycetota</taxon>
        <taxon>Actinomycetes</taxon>
        <taxon>Kitasatosporales</taxon>
        <taxon>Streptomycetaceae</taxon>
        <taxon>Streptomyces</taxon>
    </lineage>
</organism>
<accession>A0A420UXK7</accession>
<proteinExistence type="predicted"/>
<dbReference type="AlphaFoldDB" id="A0A420UXK7"/>
<comment type="caution">
    <text evidence="2">The sequence shown here is derived from an EMBL/GenBank/DDBJ whole genome shotgun (WGS) entry which is preliminary data.</text>
</comment>
<feature type="compositionally biased region" description="Low complexity" evidence="1">
    <location>
        <begin position="689"/>
        <end position="704"/>
    </location>
</feature>
<feature type="region of interest" description="Disordered" evidence="1">
    <location>
        <begin position="1"/>
        <end position="65"/>
    </location>
</feature>
<feature type="compositionally biased region" description="Basic and acidic residues" evidence="1">
    <location>
        <begin position="646"/>
        <end position="656"/>
    </location>
</feature>
<feature type="compositionally biased region" description="Low complexity" evidence="1">
    <location>
        <begin position="670"/>
        <end position="679"/>
    </location>
</feature>
<gene>
    <name evidence="2" type="ORF">SFRA_023945</name>
</gene>
<sequence>MTSPTPPQPAPAPSAPDLPTGLSADEMQDELRRRALREKLQEGMRRASALDDQDSPPAAGPRDLSGLDRVIDRAYAGEAQAYYFSHPAWNALTRVHWQVTDTLRALNEQAERAPQAAIQAARITTLAASLIARYAAQVNSHLTAWNQQDTDGAQAMRTLAHAAEIHAAQAAGIDGGHSLETPRLLITHLHQLNKALRQAAASPTTSDRGTDGPDDPDSPVLDSVLRTGAATDPEFAEASQLMNALSELGGRARRAAHRLTLDVRLHGMVETAQLRGFETISGLARAAMRRYDDQGRGTDGRRNIAAMIFHFAEQRLERMRGTLGEDEHRELGHYESDPPERYMDALFEESRTAAAELRARNLRPQDRTDLQIRFLLAQREIAAAGVDGDQEWGTQPHFPPNEYVAGMQTDTPVETRRALIDALRHRVDDNPYHRDAQFLNKVADRLALEIAGPPELTAQALEADITASQIHAVAEHLVATAGLADAADVEQNTSAASPLVLSETAGLNLTYAQAERALAVLHTLNVVGPPNGLELRETLARSREQLPDLDELHAATIRLAAPSGSDTPPGPEPARAVESGAEAGPDPAQPVAQAPAPPASAEPAAATGLPELPRRDRTVERPHPGNHGVRQAPVAASPTAEELDQLLERNRDRFKEVGQTLIASHEARAAAHPAPTETTPPKDSHAEEAQNNAQQPQQAIGVVR</sequence>
<evidence type="ECO:0000256" key="1">
    <source>
        <dbReference type="SAM" id="MobiDB-lite"/>
    </source>
</evidence>
<evidence type="ECO:0000313" key="3">
    <source>
        <dbReference type="Proteomes" id="UP000028058"/>
    </source>
</evidence>